<reference evidence="6 7" key="1">
    <citation type="journal article" date="2020" name="Int. J. Syst. Evol. Microbiol.">
        <title>Description of Erysipelothrix piscisicarius sp. nov., an emergent fish pathogen, and assessment of virulence using a tiger barb (Puntigrus tetrazona) infection model.</title>
        <authorList>
            <person name="Pomaranski E.K."/>
            <person name="Griffin M.J."/>
            <person name="Camus A.C."/>
            <person name="Armwood A.R."/>
            <person name="Shelley J."/>
            <person name="Waldbieser G.C."/>
            <person name="LaFrentz B.R."/>
            <person name="Garcia J.C."/>
            <person name="Yanong R."/>
            <person name="Soto E."/>
        </authorList>
    </citation>
    <scope>NUCLEOTIDE SEQUENCE [LARGE SCALE GENOMIC DNA]</scope>
    <source>
        <strain evidence="6 7">15TAL0474</strain>
    </source>
</reference>
<dbReference type="FunFam" id="3.40.50.1360:FF:000003">
    <property type="entry name" value="Glucosamine-6-phosphate deaminase"/>
    <property type="match status" value="1"/>
</dbReference>
<dbReference type="GO" id="GO:0042802">
    <property type="term" value="F:identical protein binding"/>
    <property type="evidence" value="ECO:0007669"/>
    <property type="project" value="TreeGrafter"/>
</dbReference>
<feature type="active site" description="For ring-opening step" evidence="4">
    <location>
        <position position="136"/>
    </location>
</feature>
<dbReference type="Pfam" id="PF01182">
    <property type="entry name" value="Glucosamine_iso"/>
    <property type="match status" value="1"/>
</dbReference>
<dbReference type="SUPFAM" id="SSF100950">
    <property type="entry name" value="NagB/RpiA/CoA transferase-like"/>
    <property type="match status" value="1"/>
</dbReference>
<comment type="similarity">
    <text evidence="4">Belongs to the glucosamine/galactosamine-6-phosphate isomerase family. NagB subfamily.</text>
</comment>
<evidence type="ECO:0000256" key="4">
    <source>
        <dbReference type="HAMAP-Rule" id="MF_01241"/>
    </source>
</evidence>
<dbReference type="AlphaFoldDB" id="A0A3Q8S344"/>
<comment type="catalytic activity">
    <reaction evidence="1 4">
        <text>alpha-D-glucosamine 6-phosphate + H2O = beta-D-fructose 6-phosphate + NH4(+)</text>
        <dbReference type="Rhea" id="RHEA:12172"/>
        <dbReference type="ChEBI" id="CHEBI:15377"/>
        <dbReference type="ChEBI" id="CHEBI:28938"/>
        <dbReference type="ChEBI" id="CHEBI:57634"/>
        <dbReference type="ChEBI" id="CHEBI:75989"/>
        <dbReference type="EC" id="3.5.99.6"/>
    </reaction>
</comment>
<dbReference type="EC" id="3.5.99.6" evidence="4"/>
<dbReference type="EMBL" id="CP034234">
    <property type="protein sequence ID" value="AZK44604.1"/>
    <property type="molecule type" value="Genomic_DNA"/>
</dbReference>
<evidence type="ECO:0000256" key="3">
    <source>
        <dbReference type="ARBA" id="ARBA00023277"/>
    </source>
</evidence>
<dbReference type="InterPro" id="IPR004547">
    <property type="entry name" value="Glucosamine6P_isomerase"/>
</dbReference>
<dbReference type="Gene3D" id="3.40.50.1360">
    <property type="match status" value="1"/>
</dbReference>
<keyword evidence="2 4" id="KW-0378">Hydrolase</keyword>
<dbReference type="PANTHER" id="PTHR11280">
    <property type="entry name" value="GLUCOSAMINE-6-PHOSPHATE ISOMERASE"/>
    <property type="match status" value="1"/>
</dbReference>
<dbReference type="InterPro" id="IPR018321">
    <property type="entry name" value="Glucosamine6P_isomerase_CS"/>
</dbReference>
<name>A0A3Q8S344_9FIRM</name>
<dbReference type="InterPro" id="IPR006148">
    <property type="entry name" value="Glc/Gal-6P_isomerase"/>
</dbReference>
<protein>
    <recommendedName>
        <fullName evidence="4">Glucosamine-6-phosphate deaminase</fullName>
        <ecNumber evidence="4">3.5.99.6</ecNumber>
    </recommendedName>
    <alternativeName>
        <fullName evidence="4">GlcN6P deaminase</fullName>
        <shortName evidence="4">GNPDA</shortName>
    </alternativeName>
    <alternativeName>
        <fullName evidence="4">Glucosamine-6-phosphate isomerase</fullName>
    </alternativeName>
</protein>
<dbReference type="GO" id="GO:0005737">
    <property type="term" value="C:cytoplasm"/>
    <property type="evidence" value="ECO:0007669"/>
    <property type="project" value="TreeGrafter"/>
</dbReference>
<feature type="active site" description="Proton acceptor; for enolization step" evidence="4">
    <location>
        <position position="63"/>
    </location>
</feature>
<dbReference type="GO" id="GO:0005975">
    <property type="term" value="P:carbohydrate metabolic process"/>
    <property type="evidence" value="ECO:0007669"/>
    <property type="project" value="InterPro"/>
</dbReference>
<dbReference type="PANTHER" id="PTHR11280:SF5">
    <property type="entry name" value="GLUCOSAMINE-6-PHOSPHATE ISOMERASE"/>
    <property type="match status" value="1"/>
</dbReference>
<dbReference type="CDD" id="cd01399">
    <property type="entry name" value="GlcN6P_deaminase"/>
    <property type="match status" value="1"/>
</dbReference>
<evidence type="ECO:0000313" key="7">
    <source>
        <dbReference type="Proteomes" id="UP000278804"/>
    </source>
</evidence>
<dbReference type="GO" id="GO:0006046">
    <property type="term" value="P:N-acetylglucosamine catabolic process"/>
    <property type="evidence" value="ECO:0007669"/>
    <property type="project" value="TreeGrafter"/>
</dbReference>
<feature type="domain" description="Glucosamine/galactosamine-6-phosphate isomerase" evidence="5">
    <location>
        <begin position="28"/>
        <end position="221"/>
    </location>
</feature>
<comment type="pathway">
    <text evidence="4">Amino-sugar metabolism; N-acetylneuraminate degradation; D-fructose 6-phosphate from N-acetylneuraminate: step 5/5.</text>
</comment>
<organism evidence="6 7">
    <name type="scientific">Erysipelothrix piscisicarius</name>
    <dbReference type="NCBI Taxonomy" id="2485784"/>
    <lineage>
        <taxon>Bacteria</taxon>
        <taxon>Bacillati</taxon>
        <taxon>Bacillota</taxon>
        <taxon>Erysipelotrichia</taxon>
        <taxon>Erysipelotrichales</taxon>
        <taxon>Erysipelotrichaceae</taxon>
        <taxon>Erysipelothrix</taxon>
    </lineage>
</organism>
<keyword evidence="7" id="KW-1185">Reference proteome</keyword>
<dbReference type="InterPro" id="IPR037171">
    <property type="entry name" value="NagB/RpiA_transferase-like"/>
</dbReference>
<accession>A0A3Q8S344</accession>
<keyword evidence="3 4" id="KW-0119">Carbohydrate metabolism</keyword>
<sequence length="240" mass="26552">MKLYVVENSDAGAALGFELISKELNEGKLNVFGLATGSTPISFYDKITASDLDFSNVISINLDEYIGIGADHDQSYHYFMNKHFFSKKPFKINYLPNGLEEDAEKECKRYDEIIASNPIDVQILGLGINGHIGFNEPGASFEGLTQKVSLRESTIEANARFFETKEDVPRYAYSMGIKSIMSAQKIVLFAYGDAKKDAVYNMMEGTPTEDCPASALQNHDDVIVIVDKAAAALLDLSKYQ</sequence>
<comment type="caution">
    <text evidence="4">Lacks conserved residue(s) required for the propagation of feature annotation.</text>
</comment>
<dbReference type="HAMAP" id="MF_01241">
    <property type="entry name" value="GlcN6P_deamin"/>
    <property type="match status" value="1"/>
</dbReference>
<proteinExistence type="inferred from homology"/>
<dbReference type="KEGG" id="eri:EEI45_07570"/>
<dbReference type="GO" id="GO:0006043">
    <property type="term" value="P:glucosamine catabolic process"/>
    <property type="evidence" value="ECO:0007669"/>
    <property type="project" value="TreeGrafter"/>
</dbReference>
<dbReference type="GO" id="GO:0019262">
    <property type="term" value="P:N-acetylneuraminate catabolic process"/>
    <property type="evidence" value="ECO:0007669"/>
    <property type="project" value="UniProtKB-UniRule"/>
</dbReference>
<gene>
    <name evidence="4" type="primary">nagB</name>
    <name evidence="6" type="ORF">EEI45_07570</name>
</gene>
<evidence type="ECO:0000256" key="2">
    <source>
        <dbReference type="ARBA" id="ARBA00022801"/>
    </source>
</evidence>
<feature type="active site" description="Proton acceptor; for ring-opening step" evidence="4">
    <location>
        <position position="131"/>
    </location>
</feature>
<evidence type="ECO:0000259" key="5">
    <source>
        <dbReference type="Pfam" id="PF01182"/>
    </source>
</evidence>
<dbReference type="GO" id="GO:0004342">
    <property type="term" value="F:glucosamine-6-phosphate deaminase activity"/>
    <property type="evidence" value="ECO:0007669"/>
    <property type="project" value="UniProtKB-UniRule"/>
</dbReference>
<evidence type="ECO:0000313" key="6">
    <source>
        <dbReference type="EMBL" id="AZK44604.1"/>
    </source>
</evidence>
<dbReference type="Proteomes" id="UP000278804">
    <property type="component" value="Chromosome"/>
</dbReference>
<feature type="active site" description="For ring-opening step" evidence="4">
    <location>
        <position position="129"/>
    </location>
</feature>
<dbReference type="RefSeq" id="WP_125164763.1">
    <property type="nucleotide sequence ID" value="NZ_CP034234.1"/>
</dbReference>
<evidence type="ECO:0000256" key="1">
    <source>
        <dbReference type="ARBA" id="ARBA00000644"/>
    </source>
</evidence>
<dbReference type="PROSITE" id="PS01161">
    <property type="entry name" value="GLC_GALNAC_ISOMERASE"/>
    <property type="match status" value="1"/>
</dbReference>
<dbReference type="UniPathway" id="UPA00629">
    <property type="reaction ID" value="UER00684"/>
</dbReference>
<comment type="function">
    <text evidence="4">Catalyzes the reversible isomerization-deamination of glucosamine 6-phosphate (GlcN6P) to form fructose 6-phosphate (Fru6P) and ammonium ion.</text>
</comment>